<accession>A0A2H0K686</accession>
<feature type="domain" description="Thioredoxin" evidence="7">
    <location>
        <begin position="49"/>
        <end position="242"/>
    </location>
</feature>
<dbReference type="InterPro" id="IPR036249">
    <property type="entry name" value="Thioredoxin-like_sf"/>
</dbReference>
<evidence type="ECO:0000259" key="7">
    <source>
        <dbReference type="PROSITE" id="PS51352"/>
    </source>
</evidence>
<sequence>MDPQKQTQESQGEKANPLLIPISIILSGALIGAGLYLSSRPSASEVRSSGNNSVVDDINVPSIKSDDHVFGNPRAEVVIIEYSDTECPFCKTFHATLKRIVNDYGKDGKVAWVYRHFPIAQLHSRAGKEAEATECAAELGGNSKFWEFTDAVFARTPSNNGLNPAELPKIAEDIGLNVNKFESCLSSGKYAKKVQDQYNEAIVGGGNGTPFSVVFAKDGQKIAVKGAQPYEVLKTIIEASLNPTLPVAP</sequence>
<keyword evidence="6" id="KW-0472">Membrane</keyword>
<name>A0A2H0K686_9BACT</name>
<dbReference type="InterPro" id="IPR012336">
    <property type="entry name" value="Thioredoxin-like_fold"/>
</dbReference>
<dbReference type="EMBL" id="PCVC01000067">
    <property type="protein sequence ID" value="PIQ66745.1"/>
    <property type="molecule type" value="Genomic_DNA"/>
</dbReference>
<dbReference type="Proteomes" id="UP000229834">
    <property type="component" value="Unassembled WGS sequence"/>
</dbReference>
<dbReference type="Pfam" id="PF13462">
    <property type="entry name" value="Thioredoxin_4"/>
    <property type="match status" value="1"/>
</dbReference>
<feature type="transmembrane region" description="Helical" evidence="6">
    <location>
        <begin position="18"/>
        <end position="37"/>
    </location>
</feature>
<evidence type="ECO:0000256" key="4">
    <source>
        <dbReference type="ARBA" id="ARBA00023157"/>
    </source>
</evidence>
<dbReference type="SUPFAM" id="SSF52833">
    <property type="entry name" value="Thioredoxin-like"/>
    <property type="match status" value="1"/>
</dbReference>
<comment type="similarity">
    <text evidence="1">Belongs to the thioredoxin family. DsbA subfamily.</text>
</comment>
<keyword evidence="5" id="KW-0676">Redox-active center</keyword>
<reference evidence="8 9" key="1">
    <citation type="submission" date="2017-09" db="EMBL/GenBank/DDBJ databases">
        <title>Depth-based differentiation of microbial function through sediment-hosted aquifers and enrichment of novel symbionts in the deep terrestrial subsurface.</title>
        <authorList>
            <person name="Probst A.J."/>
            <person name="Ladd B."/>
            <person name="Jarett J.K."/>
            <person name="Geller-Mcgrath D.E."/>
            <person name="Sieber C.M."/>
            <person name="Emerson J.B."/>
            <person name="Anantharaman K."/>
            <person name="Thomas B.C."/>
            <person name="Malmstrom R."/>
            <person name="Stieglmeier M."/>
            <person name="Klingl A."/>
            <person name="Woyke T."/>
            <person name="Ryan C.M."/>
            <person name="Banfield J.F."/>
        </authorList>
    </citation>
    <scope>NUCLEOTIDE SEQUENCE [LARGE SCALE GENOMIC DNA]</scope>
    <source>
        <strain evidence="8">CG11_big_fil_rev_8_21_14_0_20_40_24</strain>
    </source>
</reference>
<organism evidence="8 9">
    <name type="scientific">Candidatus Zambryskibacteria bacterium CG11_big_fil_rev_8_21_14_0_20_40_24</name>
    <dbReference type="NCBI Taxonomy" id="1975116"/>
    <lineage>
        <taxon>Bacteria</taxon>
        <taxon>Candidatus Zambryskiibacteriota</taxon>
    </lineage>
</organism>
<keyword evidence="4" id="KW-1015">Disulfide bond</keyword>
<keyword evidence="3" id="KW-0560">Oxidoreductase</keyword>
<evidence type="ECO:0000313" key="8">
    <source>
        <dbReference type="EMBL" id="PIQ66745.1"/>
    </source>
</evidence>
<evidence type="ECO:0000256" key="3">
    <source>
        <dbReference type="ARBA" id="ARBA00023002"/>
    </source>
</evidence>
<keyword evidence="2" id="KW-0732">Signal</keyword>
<dbReference type="PROSITE" id="PS51352">
    <property type="entry name" value="THIOREDOXIN_2"/>
    <property type="match status" value="1"/>
</dbReference>
<dbReference type="PANTHER" id="PTHR13887">
    <property type="entry name" value="GLUTATHIONE S-TRANSFERASE KAPPA"/>
    <property type="match status" value="1"/>
</dbReference>
<evidence type="ECO:0000256" key="1">
    <source>
        <dbReference type="ARBA" id="ARBA00005791"/>
    </source>
</evidence>
<dbReference type="AlphaFoldDB" id="A0A2H0K686"/>
<proteinExistence type="inferred from homology"/>
<evidence type="ECO:0000313" key="9">
    <source>
        <dbReference type="Proteomes" id="UP000229834"/>
    </source>
</evidence>
<protein>
    <recommendedName>
        <fullName evidence="7">Thioredoxin domain-containing protein</fullName>
    </recommendedName>
</protein>
<dbReference type="InterPro" id="IPR013766">
    <property type="entry name" value="Thioredoxin_domain"/>
</dbReference>
<gene>
    <name evidence="8" type="ORF">COV95_02435</name>
</gene>
<dbReference type="GO" id="GO:0016491">
    <property type="term" value="F:oxidoreductase activity"/>
    <property type="evidence" value="ECO:0007669"/>
    <property type="project" value="UniProtKB-KW"/>
</dbReference>
<evidence type="ECO:0000256" key="6">
    <source>
        <dbReference type="SAM" id="Phobius"/>
    </source>
</evidence>
<keyword evidence="6" id="KW-0812">Transmembrane</keyword>
<comment type="caution">
    <text evidence="8">The sequence shown here is derived from an EMBL/GenBank/DDBJ whole genome shotgun (WGS) entry which is preliminary data.</text>
</comment>
<evidence type="ECO:0000256" key="5">
    <source>
        <dbReference type="ARBA" id="ARBA00023284"/>
    </source>
</evidence>
<dbReference type="PANTHER" id="PTHR13887:SF14">
    <property type="entry name" value="DISULFIDE BOND FORMATION PROTEIN D"/>
    <property type="match status" value="1"/>
</dbReference>
<evidence type="ECO:0000256" key="2">
    <source>
        <dbReference type="ARBA" id="ARBA00022729"/>
    </source>
</evidence>
<dbReference type="Gene3D" id="3.40.30.10">
    <property type="entry name" value="Glutaredoxin"/>
    <property type="match status" value="1"/>
</dbReference>
<keyword evidence="6" id="KW-1133">Transmembrane helix</keyword>